<dbReference type="KEGG" id="saqi:AXG55_03560"/>
<protein>
    <recommendedName>
        <fullName evidence="1">HTH cro/C1-type domain-containing protein</fullName>
    </recommendedName>
</protein>
<dbReference type="InterPro" id="IPR010982">
    <property type="entry name" value="Lambda_DNA-bd_dom_sf"/>
</dbReference>
<sequence length="74" mass="8776">MEKSNTPTAKFVREKRKFLGYTQYEFSFRTGVGLRFLKELELGKQSLRMDKVNQVLNYLGARLEPTPYREEVEL</sequence>
<dbReference type="SUPFAM" id="SSF47413">
    <property type="entry name" value="lambda repressor-like DNA-binding domains"/>
    <property type="match status" value="1"/>
</dbReference>
<dbReference type="OrthoDB" id="9814553at2"/>
<dbReference type="SMART" id="SM00530">
    <property type="entry name" value="HTH_XRE"/>
    <property type="match status" value="1"/>
</dbReference>
<evidence type="ECO:0000313" key="2">
    <source>
        <dbReference type="EMBL" id="APJ05066.1"/>
    </source>
</evidence>
<evidence type="ECO:0000259" key="1">
    <source>
        <dbReference type="PROSITE" id="PS50943"/>
    </source>
</evidence>
<dbReference type="CDD" id="cd00093">
    <property type="entry name" value="HTH_XRE"/>
    <property type="match status" value="1"/>
</dbReference>
<dbReference type="GO" id="GO:0003677">
    <property type="term" value="F:DNA binding"/>
    <property type="evidence" value="ECO:0007669"/>
    <property type="project" value="InterPro"/>
</dbReference>
<dbReference type="PROSITE" id="PS50943">
    <property type="entry name" value="HTH_CROC1"/>
    <property type="match status" value="1"/>
</dbReference>
<gene>
    <name evidence="2" type="ORF">AXG55_03560</name>
</gene>
<dbReference type="InterPro" id="IPR001387">
    <property type="entry name" value="Cro/C1-type_HTH"/>
</dbReference>
<dbReference type="Gene3D" id="1.10.260.40">
    <property type="entry name" value="lambda repressor-like DNA-binding domains"/>
    <property type="match status" value="1"/>
</dbReference>
<evidence type="ECO:0000313" key="3">
    <source>
        <dbReference type="Proteomes" id="UP000184731"/>
    </source>
</evidence>
<reference evidence="2 3" key="1">
    <citation type="submission" date="2016-10" db="EMBL/GenBank/DDBJ databases">
        <title>Silvanigrella aquatica sp. nov., isolated from a freshwater lake located in the Black Forest, Germany, description of Silvanigrellaceae fam. nov., Silvanigrellales ord. nov., reclassification of the order Bdellovibrionales in the class Oligoflexia, reclassification of the families Bacteriovoracaceae and Halobacteriovoraceae in the new order Bacteriovoracales ord. nov., and reclassification of the family Pseudobacteriovoracaceae in the order Oligoflexiales.</title>
        <authorList>
            <person name="Hahn M.W."/>
            <person name="Schmidt J."/>
            <person name="Koll U."/>
            <person name="Rohde M."/>
            <person name="Verbag S."/>
            <person name="Pitt A."/>
            <person name="Nakai R."/>
            <person name="Naganuma T."/>
            <person name="Lang E."/>
        </authorList>
    </citation>
    <scope>NUCLEOTIDE SEQUENCE [LARGE SCALE GENOMIC DNA]</scope>
    <source>
        <strain evidence="2 3">MWH-Nonnen-W8red</strain>
    </source>
</reference>
<proteinExistence type="predicted"/>
<dbReference type="Proteomes" id="UP000184731">
    <property type="component" value="Chromosome"/>
</dbReference>
<dbReference type="AlphaFoldDB" id="A0A1L4D4C6"/>
<organism evidence="2 3">
    <name type="scientific">Silvanigrella aquatica</name>
    <dbReference type="NCBI Taxonomy" id="1915309"/>
    <lineage>
        <taxon>Bacteria</taxon>
        <taxon>Pseudomonadati</taxon>
        <taxon>Bdellovibrionota</taxon>
        <taxon>Oligoflexia</taxon>
        <taxon>Silvanigrellales</taxon>
        <taxon>Silvanigrellaceae</taxon>
        <taxon>Silvanigrella</taxon>
    </lineage>
</organism>
<feature type="domain" description="HTH cro/C1-type" evidence="1">
    <location>
        <begin position="12"/>
        <end position="66"/>
    </location>
</feature>
<dbReference type="EMBL" id="CP017834">
    <property type="protein sequence ID" value="APJ05066.1"/>
    <property type="molecule type" value="Genomic_DNA"/>
</dbReference>
<keyword evidence="3" id="KW-1185">Reference proteome</keyword>
<dbReference type="Pfam" id="PF01381">
    <property type="entry name" value="HTH_3"/>
    <property type="match status" value="1"/>
</dbReference>
<name>A0A1L4D4C6_9BACT</name>
<dbReference type="STRING" id="1915309.AXG55_03560"/>
<accession>A0A1L4D4C6</accession>